<reference evidence="3 4" key="1">
    <citation type="submission" date="2019-04" db="EMBL/GenBank/DDBJ databases">
        <title>Phreatobacter aquaticus sp. nov.</title>
        <authorList>
            <person name="Choi A."/>
            <person name="Baek K."/>
        </authorList>
    </citation>
    <scope>NUCLEOTIDE SEQUENCE [LARGE SCALE GENOMIC DNA]</scope>
    <source>
        <strain evidence="3 4">NMCR1094</strain>
    </source>
</reference>
<evidence type="ECO:0000313" key="4">
    <source>
        <dbReference type="Proteomes" id="UP000298588"/>
    </source>
</evidence>
<feature type="domain" description="TadE-like" evidence="2">
    <location>
        <begin position="21"/>
        <end position="63"/>
    </location>
</feature>
<protein>
    <submittedName>
        <fullName evidence="3">Pilus assembly protein</fullName>
    </submittedName>
</protein>
<dbReference type="InterPro" id="IPR012495">
    <property type="entry name" value="TadE-like_dom"/>
</dbReference>
<keyword evidence="4" id="KW-1185">Reference proteome</keyword>
<keyword evidence="1" id="KW-0472">Membrane</keyword>
<organism evidence="3 4">
    <name type="scientific">Phreatobacter aquaticus</name>
    <dbReference type="NCBI Taxonomy" id="2570229"/>
    <lineage>
        <taxon>Bacteria</taxon>
        <taxon>Pseudomonadati</taxon>
        <taxon>Pseudomonadota</taxon>
        <taxon>Alphaproteobacteria</taxon>
        <taxon>Hyphomicrobiales</taxon>
        <taxon>Phreatobacteraceae</taxon>
        <taxon>Phreatobacter</taxon>
    </lineage>
</organism>
<dbReference type="KEGG" id="paqt:E8L99_05700"/>
<gene>
    <name evidence="3" type="ORF">E8L99_05700</name>
</gene>
<dbReference type="Pfam" id="PF07811">
    <property type="entry name" value="TadE"/>
    <property type="match status" value="1"/>
</dbReference>
<name>A0A4D7QM36_9HYPH</name>
<sequence length="177" mass="19155">MERRGLCRPRIVRRLQNDEKGVAAVEFALVAGPFLFLLFAIIEVAMVFFAGQVLETATSNASRLIMTGQAQSGSFDATAFKNEVCKTTNALMSCSGIAVDVRTYTNFSSASQSKPVTGGVVNYGTMQYSQGSGGDIVVVRVVYEWPILMPSFGLTIGDLSNGKRLLMATSTFRNEPF</sequence>
<proteinExistence type="predicted"/>
<evidence type="ECO:0000313" key="3">
    <source>
        <dbReference type="EMBL" id="QCK88648.1"/>
    </source>
</evidence>
<dbReference type="AlphaFoldDB" id="A0A4D7QM36"/>
<dbReference type="OrthoDB" id="7349713at2"/>
<keyword evidence="1" id="KW-1133">Transmembrane helix</keyword>
<keyword evidence="1" id="KW-0812">Transmembrane</keyword>
<dbReference type="Proteomes" id="UP000298588">
    <property type="component" value="Chromosome"/>
</dbReference>
<feature type="transmembrane region" description="Helical" evidence="1">
    <location>
        <begin position="21"/>
        <end position="50"/>
    </location>
</feature>
<dbReference type="EMBL" id="CP039865">
    <property type="protein sequence ID" value="QCK88648.1"/>
    <property type="molecule type" value="Genomic_DNA"/>
</dbReference>
<accession>A0A4D7QM36</accession>
<evidence type="ECO:0000256" key="1">
    <source>
        <dbReference type="SAM" id="Phobius"/>
    </source>
</evidence>
<evidence type="ECO:0000259" key="2">
    <source>
        <dbReference type="Pfam" id="PF07811"/>
    </source>
</evidence>